<evidence type="ECO:0000313" key="4">
    <source>
        <dbReference type="Proteomes" id="UP000799324"/>
    </source>
</evidence>
<feature type="region of interest" description="Disordered" evidence="1">
    <location>
        <begin position="233"/>
        <end position="336"/>
    </location>
</feature>
<evidence type="ECO:0000256" key="1">
    <source>
        <dbReference type="SAM" id="MobiDB-lite"/>
    </source>
</evidence>
<name>A0A6A6TB98_9PLEO</name>
<protein>
    <submittedName>
        <fullName evidence="3">SET domain-containing protein</fullName>
    </submittedName>
</protein>
<dbReference type="SMART" id="SM00317">
    <property type="entry name" value="SET"/>
    <property type="match status" value="1"/>
</dbReference>
<dbReference type="PANTHER" id="PTHR47332:SF4">
    <property type="entry name" value="SET DOMAIN-CONTAINING PROTEIN 5"/>
    <property type="match status" value="1"/>
</dbReference>
<dbReference type="OrthoDB" id="361797at2759"/>
<dbReference type="AlphaFoldDB" id="A0A6A6TB98"/>
<proteinExistence type="predicted"/>
<dbReference type="EMBL" id="MU004327">
    <property type="protein sequence ID" value="KAF2657255.1"/>
    <property type="molecule type" value="Genomic_DNA"/>
</dbReference>
<dbReference type="Proteomes" id="UP000799324">
    <property type="component" value="Unassembled WGS sequence"/>
</dbReference>
<dbReference type="PROSITE" id="PS50280">
    <property type="entry name" value="SET"/>
    <property type="match status" value="1"/>
</dbReference>
<dbReference type="PANTHER" id="PTHR47332">
    <property type="entry name" value="SET DOMAIN-CONTAINING PROTEIN 5"/>
    <property type="match status" value="1"/>
</dbReference>
<dbReference type="InterPro" id="IPR001214">
    <property type="entry name" value="SET_dom"/>
</dbReference>
<dbReference type="SUPFAM" id="SSF82199">
    <property type="entry name" value="SET domain"/>
    <property type="match status" value="1"/>
</dbReference>
<evidence type="ECO:0000259" key="2">
    <source>
        <dbReference type="PROSITE" id="PS50280"/>
    </source>
</evidence>
<organism evidence="3 4">
    <name type="scientific">Lophiostoma macrostomum CBS 122681</name>
    <dbReference type="NCBI Taxonomy" id="1314788"/>
    <lineage>
        <taxon>Eukaryota</taxon>
        <taxon>Fungi</taxon>
        <taxon>Dikarya</taxon>
        <taxon>Ascomycota</taxon>
        <taxon>Pezizomycotina</taxon>
        <taxon>Dothideomycetes</taxon>
        <taxon>Pleosporomycetidae</taxon>
        <taxon>Pleosporales</taxon>
        <taxon>Lophiostomataceae</taxon>
        <taxon>Lophiostoma</taxon>
    </lineage>
</organism>
<feature type="compositionally biased region" description="Polar residues" evidence="1">
    <location>
        <begin position="291"/>
        <end position="312"/>
    </location>
</feature>
<dbReference type="InterPro" id="IPR053185">
    <property type="entry name" value="SET_domain_protein"/>
</dbReference>
<dbReference type="CDD" id="cd20071">
    <property type="entry name" value="SET_SMYD"/>
    <property type="match status" value="1"/>
</dbReference>
<sequence>MWRIRTSTSKGLGLFATRRIPRGTRILSEQPLLSLQANQQPISILKNARALDDARRKEVLVLSGFTGRGVAWWGRWGAVLWWVVKNGWEGRGRSMKTDIGVRGMGWWKRVRMEKQILDIWRSNSFHIPLSTPLSSPSSTPSTPCSSSPSFTHALFPTIARCNHSCIPNAQANWHPALSAFNVHALRDIAAHEEICLSYLEERGEGRDARRRVLSEGYGFECACEACGWDAEGEAGEEDDGGMGHGDRDGCEGGEEEAGEGAGEGRAKRNAKAKTWESERLAMQTRLAAHQASISTPQPTSHSAAYTYSSDGTVDTIPDTPQAPARNAKDESAVQEHSPSLKLELELTRAFAHMLLAQGVRGREVASMLYRGARNNADIQEALDMERDCLGEDHGSFVERRRGVERGRLGFGIGKEG</sequence>
<dbReference type="InterPro" id="IPR046341">
    <property type="entry name" value="SET_dom_sf"/>
</dbReference>
<feature type="domain" description="SET" evidence="2">
    <location>
        <begin position="2"/>
        <end position="199"/>
    </location>
</feature>
<gene>
    <name evidence="3" type="ORF">K491DRAFT_691273</name>
</gene>
<dbReference type="Pfam" id="PF00856">
    <property type="entry name" value="SET"/>
    <property type="match status" value="1"/>
</dbReference>
<accession>A0A6A6TB98</accession>
<keyword evidence="4" id="KW-1185">Reference proteome</keyword>
<evidence type="ECO:0000313" key="3">
    <source>
        <dbReference type="EMBL" id="KAF2657255.1"/>
    </source>
</evidence>
<dbReference type="Gene3D" id="2.170.270.10">
    <property type="entry name" value="SET domain"/>
    <property type="match status" value="2"/>
</dbReference>
<reference evidence="3" key="1">
    <citation type="journal article" date="2020" name="Stud. Mycol.">
        <title>101 Dothideomycetes genomes: a test case for predicting lifestyles and emergence of pathogens.</title>
        <authorList>
            <person name="Haridas S."/>
            <person name="Albert R."/>
            <person name="Binder M."/>
            <person name="Bloem J."/>
            <person name="Labutti K."/>
            <person name="Salamov A."/>
            <person name="Andreopoulos B."/>
            <person name="Baker S."/>
            <person name="Barry K."/>
            <person name="Bills G."/>
            <person name="Bluhm B."/>
            <person name="Cannon C."/>
            <person name="Castanera R."/>
            <person name="Culley D."/>
            <person name="Daum C."/>
            <person name="Ezra D."/>
            <person name="Gonzalez J."/>
            <person name="Henrissat B."/>
            <person name="Kuo A."/>
            <person name="Liang C."/>
            <person name="Lipzen A."/>
            <person name="Lutzoni F."/>
            <person name="Magnuson J."/>
            <person name="Mondo S."/>
            <person name="Nolan M."/>
            <person name="Ohm R."/>
            <person name="Pangilinan J."/>
            <person name="Park H.-J."/>
            <person name="Ramirez L."/>
            <person name="Alfaro M."/>
            <person name="Sun H."/>
            <person name="Tritt A."/>
            <person name="Yoshinaga Y."/>
            <person name="Zwiers L.-H."/>
            <person name="Turgeon B."/>
            <person name="Goodwin S."/>
            <person name="Spatafora J."/>
            <person name="Crous P."/>
            <person name="Grigoriev I."/>
        </authorList>
    </citation>
    <scope>NUCLEOTIDE SEQUENCE</scope>
    <source>
        <strain evidence="3">CBS 122681</strain>
    </source>
</reference>